<keyword evidence="2" id="KW-0812">Transmembrane</keyword>
<proteinExistence type="predicted"/>
<feature type="region of interest" description="Disordered" evidence="1">
    <location>
        <begin position="1"/>
        <end position="23"/>
    </location>
</feature>
<evidence type="ECO:0000313" key="4">
    <source>
        <dbReference type="Proteomes" id="UP000305238"/>
    </source>
</evidence>
<dbReference type="RefSeq" id="WP_138636768.1">
    <property type="nucleotide sequence ID" value="NZ_VCKZ01000082.1"/>
</dbReference>
<dbReference type="AlphaFoldDB" id="A0A5S4HJQ6"/>
<protein>
    <submittedName>
        <fullName evidence="3">Uncharacterized protein</fullName>
    </submittedName>
</protein>
<comment type="caution">
    <text evidence="3">The sequence shown here is derived from an EMBL/GenBank/DDBJ whole genome shotgun (WGS) entry which is preliminary data.</text>
</comment>
<dbReference type="OrthoDB" id="3480835at2"/>
<keyword evidence="2" id="KW-0472">Membrane</keyword>
<keyword evidence="2" id="KW-1133">Transmembrane helix</keyword>
<keyword evidence="4" id="KW-1185">Reference proteome</keyword>
<dbReference type="Proteomes" id="UP000305238">
    <property type="component" value="Unassembled WGS sequence"/>
</dbReference>
<reference evidence="3 4" key="1">
    <citation type="submission" date="2019-05" db="EMBL/GenBank/DDBJ databases">
        <title>Draft genome sequence of Actinomadura geliboluensis A8036.</title>
        <authorList>
            <person name="Saricaoglu S."/>
            <person name="Isik K."/>
        </authorList>
    </citation>
    <scope>NUCLEOTIDE SEQUENCE [LARGE SCALE GENOMIC DNA]</scope>
    <source>
        <strain evidence="3 4">A8036</strain>
    </source>
</reference>
<gene>
    <name evidence="3" type="ORF">ETD96_13980</name>
</gene>
<sequence>MENQPDGGLLPSHDADGSAGSAASGEVVLRPPRTLRHAARALIVFGALLVVIAVYLFRIEAFVPSLCIAFMGLAAAGRAIPLAVGRVTLDPRGLRSKDDPVGEKSLTWDGIERLELRRRLWTESVVAADGSTEVTLAAPVRLRFGRDREFDAALADLSRRAGTGAVRGRSLLTWRYACSHLAILAAWAALFVAFDPVWHHSSWPGREEAVRLPNACHVIEPTAKAMFPKQAPQRLPNDDEEKCRFGDSLSLRYTLFRYAIGMDGGIERAEERFREGPGGPTLDDEGARKLPGVGDEATIVTAAYQDGTRVHQIQVSARKANVVAWLVYAPPEKRDSRDEAVQEAERLARAAVAAITVE</sequence>
<evidence type="ECO:0000313" key="3">
    <source>
        <dbReference type="EMBL" id="TMR39720.1"/>
    </source>
</evidence>
<name>A0A5S4HJQ6_9ACTN</name>
<dbReference type="EMBL" id="VCKZ01000082">
    <property type="protein sequence ID" value="TMR39720.1"/>
    <property type="molecule type" value="Genomic_DNA"/>
</dbReference>
<accession>A0A5S4HJQ6</accession>
<feature type="transmembrane region" description="Helical" evidence="2">
    <location>
        <begin position="38"/>
        <end position="57"/>
    </location>
</feature>
<evidence type="ECO:0000256" key="1">
    <source>
        <dbReference type="SAM" id="MobiDB-lite"/>
    </source>
</evidence>
<evidence type="ECO:0000256" key="2">
    <source>
        <dbReference type="SAM" id="Phobius"/>
    </source>
</evidence>
<organism evidence="3 4">
    <name type="scientific">Actinomadura geliboluensis</name>
    <dbReference type="NCBI Taxonomy" id="882440"/>
    <lineage>
        <taxon>Bacteria</taxon>
        <taxon>Bacillati</taxon>
        <taxon>Actinomycetota</taxon>
        <taxon>Actinomycetes</taxon>
        <taxon>Streptosporangiales</taxon>
        <taxon>Thermomonosporaceae</taxon>
        <taxon>Actinomadura</taxon>
    </lineage>
</organism>
<feature type="transmembrane region" description="Helical" evidence="2">
    <location>
        <begin position="63"/>
        <end position="85"/>
    </location>
</feature>